<keyword evidence="6" id="KW-1185">Reference proteome</keyword>
<dbReference type="Proteomes" id="UP000464954">
    <property type="component" value="Chromosome"/>
</dbReference>
<dbReference type="InterPro" id="IPR036942">
    <property type="entry name" value="Beta-barrel_TonB_sf"/>
</dbReference>
<evidence type="ECO:0000256" key="3">
    <source>
        <dbReference type="ARBA" id="ARBA00023237"/>
    </source>
</evidence>
<feature type="region of interest" description="Disordered" evidence="4">
    <location>
        <begin position="234"/>
        <end position="254"/>
    </location>
</feature>
<evidence type="ECO:0000313" key="6">
    <source>
        <dbReference type="Proteomes" id="UP000464954"/>
    </source>
</evidence>
<dbReference type="GO" id="GO:0009279">
    <property type="term" value="C:cell outer membrane"/>
    <property type="evidence" value="ECO:0007669"/>
    <property type="project" value="UniProtKB-SubCell"/>
</dbReference>
<dbReference type="RefSeq" id="WP_160629469.1">
    <property type="nucleotide sequence ID" value="NZ_CP047593.1"/>
</dbReference>
<dbReference type="AlphaFoldDB" id="A0A6P1M8C7"/>
<dbReference type="SUPFAM" id="SSF56935">
    <property type="entry name" value="Porins"/>
    <property type="match status" value="2"/>
</dbReference>
<evidence type="ECO:0000256" key="1">
    <source>
        <dbReference type="ARBA" id="ARBA00004442"/>
    </source>
</evidence>
<dbReference type="EMBL" id="CP047593">
    <property type="protein sequence ID" value="QHI70292.1"/>
    <property type="molecule type" value="Genomic_DNA"/>
</dbReference>
<comment type="subcellular location">
    <subcellularLocation>
        <location evidence="1">Cell outer membrane</location>
    </subcellularLocation>
</comment>
<feature type="compositionally biased region" description="Basic and acidic residues" evidence="4">
    <location>
        <begin position="235"/>
        <end position="247"/>
    </location>
</feature>
<evidence type="ECO:0000313" key="5">
    <source>
        <dbReference type="EMBL" id="QHI70292.1"/>
    </source>
</evidence>
<reference evidence="5 6" key="1">
    <citation type="submission" date="2020-01" db="EMBL/GenBank/DDBJ databases">
        <title>Ponticoccus aerotolerans gen. nov., sp. nov., an anaerobic bacterium and proposal of Ponticoccusceae fam. nov., Ponticoccusles ord. nov. and Ponticoccuse classis nov. in the phylum Kiritimatiellaeota.</title>
        <authorList>
            <person name="Zhou L.Y."/>
            <person name="Du Z.J."/>
        </authorList>
    </citation>
    <scope>NUCLEOTIDE SEQUENCE [LARGE SCALE GENOMIC DNA]</scope>
    <source>
        <strain evidence="5 6">S-5007</strain>
    </source>
</reference>
<evidence type="ECO:0000256" key="2">
    <source>
        <dbReference type="ARBA" id="ARBA00023136"/>
    </source>
</evidence>
<gene>
    <name evidence="5" type="ORF">GT409_12855</name>
</gene>
<dbReference type="KEGG" id="taer:GT409_12855"/>
<name>A0A6P1M8C7_9BACT</name>
<dbReference type="Pfam" id="PF10082">
    <property type="entry name" value="BBP2_2"/>
    <property type="match status" value="1"/>
</dbReference>
<evidence type="ECO:0000256" key="4">
    <source>
        <dbReference type="SAM" id="MobiDB-lite"/>
    </source>
</evidence>
<proteinExistence type="predicted"/>
<organism evidence="5 6">
    <name type="scientific">Tichowtungia aerotolerans</name>
    <dbReference type="NCBI Taxonomy" id="2697043"/>
    <lineage>
        <taxon>Bacteria</taxon>
        <taxon>Pseudomonadati</taxon>
        <taxon>Kiritimatiellota</taxon>
        <taxon>Tichowtungiia</taxon>
        <taxon>Tichowtungiales</taxon>
        <taxon>Tichowtungiaceae</taxon>
        <taxon>Tichowtungia</taxon>
    </lineage>
</organism>
<protein>
    <submittedName>
        <fullName evidence="5">Outer membrane beta-barrel protein</fullName>
    </submittedName>
</protein>
<sequence>MKKQQLLIPVLIGLVTGQVFAEGDRPFSVVNTLRVGYSDNIDRSSDDKDGSAFIRDMVDLSFRAALSDRTDLIFKSRFDYRSDKDEDNLYPSLYAVLTHSVSQRMLLQLSDKFKSGEMTSRYGDGRFDYFENTASLVSSYIMTPKDSLSVPVSYTIERHDNEIKEEDTDIIVAGVNWKRELSPQRTWAALNVNQILVDYTERDSSFESTRLTAEISHTFNPEWQGNLEAGLSFDESDRGGLRGDSKGESPYLRAGLAYTPSPRTRLTGDFTHQYKESDNSGYSAETSSEIRLGAQHDFTAKIMGKVTARFEKMDYDAGDTEDPVPVEEDETIDRFDFDIRFHYKLNRINFLELGYRYTEKTYDTADTDWDENMVDVGWRVEL</sequence>
<accession>A0A6P1M8C7</accession>
<dbReference type="Gene3D" id="2.40.170.20">
    <property type="entry name" value="TonB-dependent receptor, beta-barrel domain"/>
    <property type="match status" value="1"/>
</dbReference>
<keyword evidence="3" id="KW-0998">Cell outer membrane</keyword>
<dbReference type="InterPro" id="IPR018759">
    <property type="entry name" value="BBP2_2"/>
</dbReference>
<keyword evidence="2" id="KW-0472">Membrane</keyword>